<dbReference type="Proteomes" id="UP000659654">
    <property type="component" value="Unassembled WGS sequence"/>
</dbReference>
<dbReference type="Proteomes" id="UP000582659">
    <property type="component" value="Unassembled WGS sequence"/>
</dbReference>
<dbReference type="Proteomes" id="UP000095284">
    <property type="component" value="Unplaced"/>
</dbReference>
<proteinExistence type="predicted"/>
<reference evidence="3" key="2">
    <citation type="submission" date="2020-08" db="EMBL/GenBank/DDBJ databases">
        <authorList>
            <person name="Kikuchi T."/>
        </authorList>
    </citation>
    <scope>NUCLEOTIDE SEQUENCE</scope>
    <source>
        <strain evidence="2">Ka4C1</strain>
    </source>
</reference>
<sequence>MFFPTAILLLAVCLSAEVIELWNYRASGAQTWRRQAERDFNTQNFHSELYFYKFHPTFGISHRFPGPTNRTGPHIITMSGTMGPCNCWRTVHHCPVPPSRTNRLFTVDIVYNSTTVWARSGNPRVVRYTKIKVDGTWGQTNSSIAPAL</sequence>
<evidence type="ECO:0000313" key="6">
    <source>
        <dbReference type="WBParaSite" id="BXY_0917400.1"/>
    </source>
</evidence>
<evidence type="ECO:0000256" key="1">
    <source>
        <dbReference type="SAM" id="SignalP"/>
    </source>
</evidence>
<dbReference type="EMBL" id="CAJFDI010000001">
    <property type="protein sequence ID" value="CAD5208209.1"/>
    <property type="molecule type" value="Genomic_DNA"/>
</dbReference>
<gene>
    <name evidence="2" type="ORF">BXYJ_LOCUS445</name>
</gene>
<protein>
    <submittedName>
        <fullName evidence="2">(pine wood nematode) hypothetical protein</fullName>
    </submittedName>
</protein>
<feature type="chain" id="PRO_5036022089" evidence="1">
    <location>
        <begin position="17"/>
        <end position="148"/>
    </location>
</feature>
<keyword evidence="5" id="KW-1185">Reference proteome</keyword>
<evidence type="ECO:0000313" key="4">
    <source>
        <dbReference type="Proteomes" id="UP000095284"/>
    </source>
</evidence>
<evidence type="ECO:0000313" key="2">
    <source>
        <dbReference type="EMBL" id="CAD5208209.1"/>
    </source>
</evidence>
<reference evidence="6" key="1">
    <citation type="submission" date="2016-11" db="UniProtKB">
        <authorList>
            <consortium name="WormBaseParasite"/>
        </authorList>
    </citation>
    <scope>IDENTIFICATION</scope>
</reference>
<keyword evidence="1" id="KW-0732">Signal</keyword>
<dbReference type="WBParaSite" id="BXY_0917400.1">
    <property type="protein sequence ID" value="BXY_0917400.1"/>
    <property type="gene ID" value="BXY_0917400"/>
</dbReference>
<evidence type="ECO:0000313" key="5">
    <source>
        <dbReference type="Proteomes" id="UP000659654"/>
    </source>
</evidence>
<feature type="signal peptide" evidence="1">
    <location>
        <begin position="1"/>
        <end position="16"/>
    </location>
</feature>
<organism evidence="4 6">
    <name type="scientific">Bursaphelenchus xylophilus</name>
    <name type="common">Pinewood nematode worm</name>
    <name type="synonym">Aphelenchoides xylophilus</name>
    <dbReference type="NCBI Taxonomy" id="6326"/>
    <lineage>
        <taxon>Eukaryota</taxon>
        <taxon>Metazoa</taxon>
        <taxon>Ecdysozoa</taxon>
        <taxon>Nematoda</taxon>
        <taxon>Chromadorea</taxon>
        <taxon>Rhabditida</taxon>
        <taxon>Tylenchina</taxon>
        <taxon>Tylenchomorpha</taxon>
        <taxon>Aphelenchoidea</taxon>
        <taxon>Aphelenchoididae</taxon>
        <taxon>Bursaphelenchus</taxon>
    </lineage>
</organism>
<dbReference type="AlphaFoldDB" id="A0A1I7S831"/>
<dbReference type="EMBL" id="CAJFCV020000001">
    <property type="protein sequence ID" value="CAG9080643.1"/>
    <property type="molecule type" value="Genomic_DNA"/>
</dbReference>
<name>A0A1I7S831_BURXY</name>
<accession>A0A1I7S831</accession>
<evidence type="ECO:0000313" key="3">
    <source>
        <dbReference type="EMBL" id="CAG9080643.1"/>
    </source>
</evidence>